<dbReference type="SUPFAM" id="SSF51445">
    <property type="entry name" value="(Trans)glycosidases"/>
    <property type="match status" value="1"/>
</dbReference>
<reference evidence="2 3" key="1">
    <citation type="submission" date="2024-07" db="EMBL/GenBank/DDBJ databases">
        <title>Section-level genome sequencing and comparative genomics of Aspergillus sections Usti and Cavernicolus.</title>
        <authorList>
            <consortium name="Lawrence Berkeley National Laboratory"/>
            <person name="Nybo J.L."/>
            <person name="Vesth T.C."/>
            <person name="Theobald S."/>
            <person name="Frisvad J.C."/>
            <person name="Larsen T.O."/>
            <person name="Kjaerboelling I."/>
            <person name="Rothschild-Mancinelli K."/>
            <person name="Lyhne E.K."/>
            <person name="Kogle M.E."/>
            <person name="Barry K."/>
            <person name="Clum A."/>
            <person name="Na H."/>
            <person name="Ledsgaard L."/>
            <person name="Lin J."/>
            <person name="Lipzen A."/>
            <person name="Kuo A."/>
            <person name="Riley R."/>
            <person name="Mondo S."/>
            <person name="Labutti K."/>
            <person name="Haridas S."/>
            <person name="Pangalinan J."/>
            <person name="Salamov A.A."/>
            <person name="Simmons B.A."/>
            <person name="Magnuson J.K."/>
            <person name="Chen J."/>
            <person name="Drula E."/>
            <person name="Henrissat B."/>
            <person name="Wiebenga A."/>
            <person name="Lubbers R.J."/>
            <person name="Gomes A.C."/>
            <person name="Makela M.R."/>
            <person name="Stajich J."/>
            <person name="Grigoriev I.V."/>
            <person name="Mortensen U.H."/>
            <person name="De Vries R.P."/>
            <person name="Baker S.E."/>
            <person name="Andersen M.R."/>
        </authorList>
    </citation>
    <scope>NUCLEOTIDE SEQUENCE [LARGE SCALE GENOMIC DNA]</scope>
    <source>
        <strain evidence="2 3">CBS 588.65</strain>
    </source>
</reference>
<evidence type="ECO:0000313" key="2">
    <source>
        <dbReference type="EMBL" id="KAL2809887.1"/>
    </source>
</evidence>
<organism evidence="2 3">
    <name type="scientific">Aspergillus granulosus</name>
    <dbReference type="NCBI Taxonomy" id="176169"/>
    <lineage>
        <taxon>Eukaryota</taxon>
        <taxon>Fungi</taxon>
        <taxon>Dikarya</taxon>
        <taxon>Ascomycota</taxon>
        <taxon>Pezizomycotina</taxon>
        <taxon>Eurotiomycetes</taxon>
        <taxon>Eurotiomycetidae</taxon>
        <taxon>Eurotiales</taxon>
        <taxon>Aspergillaceae</taxon>
        <taxon>Aspergillus</taxon>
        <taxon>Aspergillus subgen. Nidulantes</taxon>
    </lineage>
</organism>
<gene>
    <name evidence="2" type="ORF">BJX63DRAFT_434747</name>
</gene>
<evidence type="ECO:0000313" key="3">
    <source>
        <dbReference type="Proteomes" id="UP001610334"/>
    </source>
</evidence>
<proteinExistence type="predicted"/>
<feature type="signal peptide" evidence="1">
    <location>
        <begin position="1"/>
        <end position="16"/>
    </location>
</feature>
<accession>A0ABR4H343</accession>
<dbReference type="Proteomes" id="UP001610334">
    <property type="component" value="Unassembled WGS sequence"/>
</dbReference>
<comment type="caution">
    <text evidence="2">The sequence shown here is derived from an EMBL/GenBank/DDBJ whole genome shotgun (WGS) entry which is preliminary data.</text>
</comment>
<dbReference type="InterPro" id="IPR017853">
    <property type="entry name" value="GH"/>
</dbReference>
<feature type="chain" id="PRO_5047327223" evidence="1">
    <location>
        <begin position="17"/>
        <end position="197"/>
    </location>
</feature>
<protein>
    <submittedName>
        <fullName evidence="2">Uncharacterized protein</fullName>
    </submittedName>
</protein>
<dbReference type="Gene3D" id="3.20.20.80">
    <property type="entry name" value="Glycosidases"/>
    <property type="match status" value="1"/>
</dbReference>
<dbReference type="EMBL" id="JBFXLT010000080">
    <property type="protein sequence ID" value="KAL2809887.1"/>
    <property type="molecule type" value="Genomic_DNA"/>
</dbReference>
<keyword evidence="1" id="KW-0732">Signal</keyword>
<keyword evidence="3" id="KW-1185">Reference proteome</keyword>
<evidence type="ECO:0000256" key="1">
    <source>
        <dbReference type="SAM" id="SignalP"/>
    </source>
</evidence>
<sequence length="197" mass="21587">MTFVILLLNFCLLALAGPSYSAAQQKAFRLPPYPELSYATPLATFKTIPTFAPPYQQLSTLVQNQKTTTWASFASPTDSADPYGNVAWSSLWENLTITPPPFTTTRTARPVPRSELVLPTPLPFDVDTASYGFPRDFEYGFSGAALHDEGRGPSLTEVQLQSRQQSVRGGGSPDITNLNYYLYKQDIARLAAAGVKT</sequence>
<name>A0ABR4H343_9EURO</name>